<organism evidence="13 14">
    <name type="scientific">Thraustotheca clavata</name>
    <dbReference type="NCBI Taxonomy" id="74557"/>
    <lineage>
        <taxon>Eukaryota</taxon>
        <taxon>Sar</taxon>
        <taxon>Stramenopiles</taxon>
        <taxon>Oomycota</taxon>
        <taxon>Saprolegniomycetes</taxon>
        <taxon>Saprolegniales</taxon>
        <taxon>Achlyaceae</taxon>
        <taxon>Thraustotheca</taxon>
    </lineage>
</organism>
<evidence type="ECO:0000313" key="14">
    <source>
        <dbReference type="Proteomes" id="UP000243217"/>
    </source>
</evidence>
<dbReference type="EC" id="3.4.26.1" evidence="10"/>
<evidence type="ECO:0000256" key="5">
    <source>
        <dbReference type="ARBA" id="ARBA00022801"/>
    </source>
</evidence>
<keyword evidence="7 11" id="KW-1133">Transmembrane helix</keyword>
<keyword evidence="4 11" id="KW-0812">Transmembrane</keyword>
<feature type="transmembrane region" description="Helical" evidence="11">
    <location>
        <begin position="87"/>
        <end position="111"/>
    </location>
</feature>
<dbReference type="STRING" id="74557.A0A1W0ABF7"/>
<evidence type="ECO:0000256" key="1">
    <source>
        <dbReference type="ARBA" id="ARBA00004477"/>
    </source>
</evidence>
<accession>A0A1W0ABF7</accession>
<keyword evidence="8 11" id="KW-0472">Membrane</keyword>
<evidence type="ECO:0000256" key="7">
    <source>
        <dbReference type="ARBA" id="ARBA00022989"/>
    </source>
</evidence>
<dbReference type="InterPro" id="IPR039731">
    <property type="entry name" value="Rce1"/>
</dbReference>
<evidence type="ECO:0000256" key="11">
    <source>
        <dbReference type="SAM" id="Phobius"/>
    </source>
</evidence>
<keyword evidence="5" id="KW-0378">Hydrolase</keyword>
<dbReference type="PANTHER" id="PTHR13046">
    <property type="entry name" value="PROTEASE U48 CAAX PRENYL PROTEASE RCE1"/>
    <property type="match status" value="1"/>
</dbReference>
<dbReference type="GO" id="GO:0004222">
    <property type="term" value="F:metalloendopeptidase activity"/>
    <property type="evidence" value="ECO:0007669"/>
    <property type="project" value="InterPro"/>
</dbReference>
<evidence type="ECO:0000256" key="10">
    <source>
        <dbReference type="ARBA" id="ARBA00049729"/>
    </source>
</evidence>
<sequence length="239" mass="27131">MKLALTEVQAVASCLGMAVAYVGILYCTPQRIRALKRDDPLQIQTRFFLLSVVCALCPLYMLCFYQKSANDQSFLGWLGFHLDFIAVAKATALSVLLTMILFSGSIFDNFLRLQDMAKASSWQETIKQTSIYHGFCYERILAIRTYIFAPFTEEFVFRSSMAMMLLNAGFSAGTVIFVSPLAFGVAHMHHFIEHIREGRQYSQALLIVVFQFCYTSVFGIYAMFIFLRTGQFNAIFAVH</sequence>
<evidence type="ECO:0000256" key="2">
    <source>
        <dbReference type="ARBA" id="ARBA00006897"/>
    </source>
</evidence>
<comment type="catalytic activity">
    <reaction evidence="9">
        <text>Hydrolyzes the peptide bond -P2-(S-farnesyl or geranylgeranyl)C-P1'-P2'-P3'-COOH where P1' and P2' are amino acids with aliphatic sidechains and P3' is any C-terminal residue.</text>
        <dbReference type="EC" id="3.4.26.1"/>
    </reaction>
</comment>
<dbReference type="GO" id="GO:0071586">
    <property type="term" value="P:CAAX-box protein processing"/>
    <property type="evidence" value="ECO:0007669"/>
    <property type="project" value="InterPro"/>
</dbReference>
<dbReference type="GO" id="GO:0005789">
    <property type="term" value="C:endoplasmic reticulum membrane"/>
    <property type="evidence" value="ECO:0007669"/>
    <property type="project" value="UniProtKB-SubCell"/>
</dbReference>
<dbReference type="InterPro" id="IPR003675">
    <property type="entry name" value="Rce1/LyrA-like_dom"/>
</dbReference>
<dbReference type="OrthoDB" id="271604at2759"/>
<keyword evidence="6" id="KW-0256">Endoplasmic reticulum</keyword>
<feature type="transmembrane region" description="Helical" evidence="11">
    <location>
        <begin position="47"/>
        <end position="67"/>
    </location>
</feature>
<comment type="similarity">
    <text evidence="2">Belongs to the peptidase U48 family.</text>
</comment>
<gene>
    <name evidence="13" type="ORF">THRCLA_00476</name>
</gene>
<dbReference type="AlphaFoldDB" id="A0A1W0ABF7"/>
<evidence type="ECO:0000313" key="13">
    <source>
        <dbReference type="EMBL" id="OQS07509.1"/>
    </source>
</evidence>
<evidence type="ECO:0000256" key="4">
    <source>
        <dbReference type="ARBA" id="ARBA00022692"/>
    </source>
</evidence>
<feature type="transmembrane region" description="Helical" evidence="11">
    <location>
        <begin position="161"/>
        <end position="183"/>
    </location>
</feature>
<keyword evidence="3" id="KW-0645">Protease</keyword>
<evidence type="ECO:0000256" key="9">
    <source>
        <dbReference type="ARBA" id="ARBA00047280"/>
    </source>
</evidence>
<dbReference type="Proteomes" id="UP000243217">
    <property type="component" value="Unassembled WGS sequence"/>
</dbReference>
<name>A0A1W0ABF7_9STRA</name>
<comment type="caution">
    <text evidence="13">The sequence shown here is derived from an EMBL/GenBank/DDBJ whole genome shotgun (WGS) entry which is preliminary data.</text>
</comment>
<evidence type="ECO:0000256" key="8">
    <source>
        <dbReference type="ARBA" id="ARBA00023136"/>
    </source>
</evidence>
<feature type="non-terminal residue" evidence="13">
    <location>
        <position position="239"/>
    </location>
</feature>
<comment type="subcellular location">
    <subcellularLocation>
        <location evidence="1">Endoplasmic reticulum membrane</location>
        <topology evidence="1">Multi-pass membrane protein</topology>
    </subcellularLocation>
</comment>
<feature type="transmembrane region" description="Helical" evidence="11">
    <location>
        <begin position="6"/>
        <end position="26"/>
    </location>
</feature>
<keyword evidence="14" id="KW-1185">Reference proteome</keyword>
<evidence type="ECO:0000256" key="6">
    <source>
        <dbReference type="ARBA" id="ARBA00022824"/>
    </source>
</evidence>
<proteinExistence type="inferred from homology"/>
<dbReference type="EMBL" id="JNBS01000234">
    <property type="protein sequence ID" value="OQS07509.1"/>
    <property type="molecule type" value="Genomic_DNA"/>
</dbReference>
<dbReference type="Pfam" id="PF02517">
    <property type="entry name" value="Rce1-like"/>
    <property type="match status" value="1"/>
</dbReference>
<evidence type="ECO:0000256" key="3">
    <source>
        <dbReference type="ARBA" id="ARBA00022670"/>
    </source>
</evidence>
<protein>
    <recommendedName>
        <fullName evidence="10">intramembrane prenyl-peptidase Rce1</fullName>
        <ecNumber evidence="10">3.4.26.1</ecNumber>
    </recommendedName>
</protein>
<evidence type="ECO:0000259" key="12">
    <source>
        <dbReference type="Pfam" id="PF02517"/>
    </source>
</evidence>
<reference evidence="13 14" key="1">
    <citation type="journal article" date="2014" name="Genome Biol. Evol.">
        <title>The secreted proteins of Achlya hypogyna and Thraustotheca clavata identify the ancestral oomycete secretome and reveal gene acquisitions by horizontal gene transfer.</title>
        <authorList>
            <person name="Misner I."/>
            <person name="Blouin N."/>
            <person name="Leonard G."/>
            <person name="Richards T.A."/>
            <person name="Lane C.E."/>
        </authorList>
    </citation>
    <scope>NUCLEOTIDE SEQUENCE [LARGE SCALE GENOMIC DNA]</scope>
    <source>
        <strain evidence="13 14">ATCC 34112</strain>
    </source>
</reference>
<dbReference type="PANTHER" id="PTHR13046:SF0">
    <property type="entry name" value="CAAX PRENYL PROTEASE 2"/>
    <property type="match status" value="1"/>
</dbReference>
<feature type="domain" description="CAAX prenyl protease 2/Lysostaphin resistance protein A-like" evidence="12">
    <location>
        <begin position="140"/>
        <end position="239"/>
    </location>
</feature>
<feature type="transmembrane region" description="Helical" evidence="11">
    <location>
        <begin position="204"/>
        <end position="227"/>
    </location>
</feature>